<protein>
    <submittedName>
        <fullName evidence="2">Uncharacterized protein</fullName>
    </submittedName>
</protein>
<evidence type="ECO:0000313" key="2">
    <source>
        <dbReference type="EMBL" id="KAF1919358.1"/>
    </source>
</evidence>
<reference evidence="2" key="1">
    <citation type="journal article" date="2020" name="Stud. Mycol.">
        <title>101 Dothideomycetes genomes: a test case for predicting lifestyles and emergence of pathogens.</title>
        <authorList>
            <person name="Haridas S."/>
            <person name="Albert R."/>
            <person name="Binder M."/>
            <person name="Bloem J."/>
            <person name="Labutti K."/>
            <person name="Salamov A."/>
            <person name="Andreopoulos B."/>
            <person name="Baker S."/>
            <person name="Barry K."/>
            <person name="Bills G."/>
            <person name="Bluhm B."/>
            <person name="Cannon C."/>
            <person name="Castanera R."/>
            <person name="Culley D."/>
            <person name="Daum C."/>
            <person name="Ezra D."/>
            <person name="Gonzalez J."/>
            <person name="Henrissat B."/>
            <person name="Kuo A."/>
            <person name="Liang C."/>
            <person name="Lipzen A."/>
            <person name="Lutzoni F."/>
            <person name="Magnuson J."/>
            <person name="Mondo S."/>
            <person name="Nolan M."/>
            <person name="Ohm R."/>
            <person name="Pangilinan J."/>
            <person name="Park H.-J."/>
            <person name="Ramirez L."/>
            <person name="Alfaro M."/>
            <person name="Sun H."/>
            <person name="Tritt A."/>
            <person name="Yoshinaga Y."/>
            <person name="Zwiers L.-H."/>
            <person name="Turgeon B."/>
            <person name="Goodwin S."/>
            <person name="Spatafora J."/>
            <person name="Crous P."/>
            <person name="Grigoriev I."/>
        </authorList>
    </citation>
    <scope>NUCLEOTIDE SEQUENCE</scope>
    <source>
        <strain evidence="2">HMLAC05119</strain>
    </source>
</reference>
<gene>
    <name evidence="2" type="ORF">BDU57DRAFT_512411</name>
</gene>
<name>A0A6A5QWP6_AMPQU</name>
<dbReference type="AlphaFoldDB" id="A0A6A5QWP6"/>
<evidence type="ECO:0000313" key="3">
    <source>
        <dbReference type="Proteomes" id="UP000800096"/>
    </source>
</evidence>
<proteinExistence type="predicted"/>
<organism evidence="2 3">
    <name type="scientific">Ampelomyces quisqualis</name>
    <name type="common">Powdery mildew agent</name>
    <dbReference type="NCBI Taxonomy" id="50730"/>
    <lineage>
        <taxon>Eukaryota</taxon>
        <taxon>Fungi</taxon>
        <taxon>Dikarya</taxon>
        <taxon>Ascomycota</taxon>
        <taxon>Pezizomycotina</taxon>
        <taxon>Dothideomycetes</taxon>
        <taxon>Pleosporomycetidae</taxon>
        <taxon>Pleosporales</taxon>
        <taxon>Pleosporineae</taxon>
        <taxon>Phaeosphaeriaceae</taxon>
        <taxon>Ampelomyces</taxon>
    </lineage>
</organism>
<keyword evidence="3" id="KW-1185">Reference proteome</keyword>
<sequence length="150" mass="16719">MVHHVRVRRTGIMRKQPKRESKLSMRGEDGYILPRTPLSPLRLLFPPRQFCPLLPQSYSSRTDRGKHSATPSKTLVRIGIPTTHGESAVDHRVVRTGDASYGAGHRAGFKLKEGLLPTPQQPQNILFKSVYNVACESCGSVGNFLENKIC</sequence>
<feature type="compositionally biased region" description="Basic residues" evidence="1">
    <location>
        <begin position="1"/>
        <end position="17"/>
    </location>
</feature>
<feature type="non-terminal residue" evidence="2">
    <location>
        <position position="150"/>
    </location>
</feature>
<dbReference type="Proteomes" id="UP000800096">
    <property type="component" value="Unassembled WGS sequence"/>
</dbReference>
<accession>A0A6A5QWP6</accession>
<evidence type="ECO:0000256" key="1">
    <source>
        <dbReference type="SAM" id="MobiDB-lite"/>
    </source>
</evidence>
<dbReference type="EMBL" id="ML979133">
    <property type="protein sequence ID" value="KAF1919358.1"/>
    <property type="molecule type" value="Genomic_DNA"/>
</dbReference>
<feature type="region of interest" description="Disordered" evidence="1">
    <location>
        <begin position="1"/>
        <end position="24"/>
    </location>
</feature>